<dbReference type="RefSeq" id="WP_120368734.1">
    <property type="nucleotide sequence ID" value="NZ_RAXU01000001.1"/>
</dbReference>
<dbReference type="AlphaFoldDB" id="A0A3A8ES11"/>
<proteinExistence type="predicted"/>
<dbReference type="GO" id="GO:0016747">
    <property type="term" value="F:acyltransferase activity, transferring groups other than amino-acyl groups"/>
    <property type="evidence" value="ECO:0007669"/>
    <property type="project" value="InterPro"/>
</dbReference>
<dbReference type="PROSITE" id="PS51186">
    <property type="entry name" value="GNAT"/>
    <property type="match status" value="1"/>
</dbReference>
<dbReference type="Proteomes" id="UP000269001">
    <property type="component" value="Unassembled WGS sequence"/>
</dbReference>
<dbReference type="SUPFAM" id="SSF55729">
    <property type="entry name" value="Acyl-CoA N-acyltransferases (Nat)"/>
    <property type="match status" value="1"/>
</dbReference>
<feature type="domain" description="N-acetyltransferase" evidence="1">
    <location>
        <begin position="4"/>
        <end position="186"/>
    </location>
</feature>
<sequence length="186" mass="20855">MTQIKIRKAIQQDKDWMLKLYQNNSKQQLSQVGKDLDSGFVQDNPHFDQLLQHWIDVSAIDVAELDGQSSGFLVIQREIESKGPEILAYIQEHANILILQETPLADLRYAAYGPILVDDQFRGKGIAKALHDQALKDLKTQGFDALVAFIDTDNPVSLKIHDALGMHVLDKVVLASGQFFILGQMT</sequence>
<comment type="caution">
    <text evidence="2">The sequence shown here is derived from an EMBL/GenBank/DDBJ whole genome shotgun (WGS) entry which is preliminary data.</text>
</comment>
<organism evidence="2 3">
    <name type="scientific">Acinetobacter guerrae</name>
    <dbReference type="NCBI Taxonomy" id="1843371"/>
    <lineage>
        <taxon>Bacteria</taxon>
        <taxon>Pseudomonadati</taxon>
        <taxon>Pseudomonadota</taxon>
        <taxon>Gammaproteobacteria</taxon>
        <taxon>Moraxellales</taxon>
        <taxon>Moraxellaceae</taxon>
        <taxon>Acinetobacter</taxon>
    </lineage>
</organism>
<protein>
    <submittedName>
        <fullName evidence="2">GNAT family N-acetyltransferase</fullName>
    </submittedName>
</protein>
<dbReference type="EMBL" id="RAXU01000001">
    <property type="protein sequence ID" value="RKG36266.1"/>
    <property type="molecule type" value="Genomic_DNA"/>
</dbReference>
<dbReference type="InterPro" id="IPR016181">
    <property type="entry name" value="Acyl_CoA_acyltransferase"/>
</dbReference>
<gene>
    <name evidence="2" type="ORF">D7V21_01350</name>
</gene>
<keyword evidence="2" id="KW-0808">Transferase</keyword>
<evidence type="ECO:0000259" key="1">
    <source>
        <dbReference type="PROSITE" id="PS51186"/>
    </source>
</evidence>
<dbReference type="CDD" id="cd04301">
    <property type="entry name" value="NAT_SF"/>
    <property type="match status" value="1"/>
</dbReference>
<name>A0A3A8ES11_9GAMM</name>
<dbReference type="InterPro" id="IPR000182">
    <property type="entry name" value="GNAT_dom"/>
</dbReference>
<evidence type="ECO:0000313" key="3">
    <source>
        <dbReference type="Proteomes" id="UP000269001"/>
    </source>
</evidence>
<accession>A0A3A8ES11</accession>
<reference evidence="2 3" key="1">
    <citation type="submission" date="2018-09" db="EMBL/GenBank/DDBJ databases">
        <title>The draft genome of Acinetobacter spp. strains.</title>
        <authorList>
            <person name="Qin J."/>
            <person name="Feng Y."/>
            <person name="Zong Z."/>
        </authorList>
    </citation>
    <scope>NUCLEOTIDE SEQUENCE [LARGE SCALE GENOMIC DNA]</scope>
    <source>
        <strain evidence="2 3">WCHAc060096</strain>
    </source>
</reference>
<dbReference type="Gene3D" id="3.40.630.30">
    <property type="match status" value="1"/>
</dbReference>
<dbReference type="Pfam" id="PF00583">
    <property type="entry name" value="Acetyltransf_1"/>
    <property type="match status" value="1"/>
</dbReference>
<keyword evidence="3" id="KW-1185">Reference proteome</keyword>
<evidence type="ECO:0000313" key="2">
    <source>
        <dbReference type="EMBL" id="RKG36266.1"/>
    </source>
</evidence>